<comment type="caution">
    <text evidence="1">The sequence shown here is derived from an EMBL/GenBank/DDBJ whole genome shotgun (WGS) entry which is preliminary data.</text>
</comment>
<dbReference type="Proteomes" id="UP000054632">
    <property type="component" value="Unassembled WGS sequence"/>
</dbReference>
<dbReference type="EMBL" id="JYDR01000220">
    <property type="protein sequence ID" value="KRY65260.1"/>
    <property type="molecule type" value="Genomic_DNA"/>
</dbReference>
<proteinExistence type="predicted"/>
<dbReference type="AlphaFoldDB" id="A0A0V1DUR3"/>
<dbReference type="EMBL" id="JYDR01000018">
    <property type="protein sequence ID" value="KRY75440.1"/>
    <property type="molecule type" value="Genomic_DNA"/>
</dbReference>
<evidence type="ECO:0000313" key="1">
    <source>
        <dbReference type="EMBL" id="KRY65260.1"/>
    </source>
</evidence>
<evidence type="ECO:0000313" key="3">
    <source>
        <dbReference type="Proteomes" id="UP000054632"/>
    </source>
</evidence>
<organism evidence="1 3">
    <name type="scientific">Trichinella pseudospiralis</name>
    <name type="common">Parasitic roundworm</name>
    <dbReference type="NCBI Taxonomy" id="6337"/>
    <lineage>
        <taxon>Eukaryota</taxon>
        <taxon>Metazoa</taxon>
        <taxon>Ecdysozoa</taxon>
        <taxon>Nematoda</taxon>
        <taxon>Enoplea</taxon>
        <taxon>Dorylaimia</taxon>
        <taxon>Trichinellida</taxon>
        <taxon>Trichinellidae</taxon>
        <taxon>Trichinella</taxon>
    </lineage>
</organism>
<name>A0A0V1DUR3_TRIPS</name>
<protein>
    <submittedName>
        <fullName evidence="1">Uncharacterized protein</fullName>
    </submittedName>
</protein>
<accession>A0A0V1DUR3</accession>
<sequence length="66" mass="7209">MEMARGHSQGAQLYCKSNFNTGAPCWRLMQILAGQACLPLLCSPCLMSNEIYLNADVLLSLFTVGI</sequence>
<reference evidence="1 3" key="1">
    <citation type="submission" date="2015-01" db="EMBL/GenBank/DDBJ databases">
        <title>Evolution of Trichinella species and genotypes.</title>
        <authorList>
            <person name="Korhonen P.K."/>
            <person name="Edoardo P."/>
            <person name="Giuseppe L.R."/>
            <person name="Gasser R.B."/>
        </authorList>
    </citation>
    <scope>NUCLEOTIDE SEQUENCE [LARGE SCALE GENOMIC DNA]</scope>
    <source>
        <strain evidence="1">ISS13</strain>
    </source>
</reference>
<evidence type="ECO:0000313" key="2">
    <source>
        <dbReference type="EMBL" id="KRY75440.1"/>
    </source>
</evidence>
<gene>
    <name evidence="2" type="ORF">T4A_14317</name>
    <name evidence="1" type="ORF">T4A_6790</name>
</gene>